<sequence length="367" mass="42197">MECVSAHCDEMDALSDTGRPSLLACCYMFLSRFRIPWPPSYCLDEDELTPVVVSDERILDDGSSSLSAGDWYHDLLLQPPQAIVPMFTNHEDTKPDSDSDSDSISAHTPLPELLSFTLFPHLPKDLRLEIYELCHPPTRKQWIFPPLPVSQFSHLLVNHETRDFFHSQYQLIFADFPSTEVKKEEGRKAGCEFPDEDIWERVRYIDVDVDLRAFHTEKSVDPLYFSRGDTSASVLDKMKELRLVSMRIIFVRKDQWRKMRNGHWHPWENSGKMLGEWLSGKRGAKAVKLAMQYIWCEGGVITNAGALVAHNSSWQGHDAFLKRYPDVVGEDVKRRWEEMGILLQDGENKTQAVYDTVLLAMLVSLFS</sequence>
<dbReference type="OrthoDB" id="3596450at2759"/>
<name>A0A2J6PUL2_9HELO</name>
<proteinExistence type="predicted"/>
<gene>
    <name evidence="1" type="ORF">NA56DRAFT_752025</name>
</gene>
<protein>
    <submittedName>
        <fullName evidence="1">Uncharacterized protein</fullName>
    </submittedName>
</protein>
<reference evidence="1 2" key="1">
    <citation type="submission" date="2016-05" db="EMBL/GenBank/DDBJ databases">
        <title>A degradative enzymes factory behind the ericoid mycorrhizal symbiosis.</title>
        <authorList>
            <consortium name="DOE Joint Genome Institute"/>
            <person name="Martino E."/>
            <person name="Morin E."/>
            <person name="Grelet G."/>
            <person name="Kuo A."/>
            <person name="Kohler A."/>
            <person name="Daghino S."/>
            <person name="Barry K."/>
            <person name="Choi C."/>
            <person name="Cichocki N."/>
            <person name="Clum A."/>
            <person name="Copeland A."/>
            <person name="Hainaut M."/>
            <person name="Haridas S."/>
            <person name="Labutti K."/>
            <person name="Lindquist E."/>
            <person name="Lipzen A."/>
            <person name="Khouja H.-R."/>
            <person name="Murat C."/>
            <person name="Ohm R."/>
            <person name="Olson A."/>
            <person name="Spatafora J."/>
            <person name="Veneault-Fourrey C."/>
            <person name="Henrissat B."/>
            <person name="Grigoriev I."/>
            <person name="Martin F."/>
            <person name="Perotto S."/>
        </authorList>
    </citation>
    <scope>NUCLEOTIDE SEQUENCE [LARGE SCALE GENOMIC DNA]</scope>
    <source>
        <strain evidence="1 2">UAMH 7357</strain>
    </source>
</reference>
<keyword evidence="2" id="KW-1185">Reference proteome</keyword>
<accession>A0A2J6PUL2</accession>
<dbReference type="AlphaFoldDB" id="A0A2J6PUL2"/>
<organism evidence="1 2">
    <name type="scientific">Hyaloscypha hepaticicola</name>
    <dbReference type="NCBI Taxonomy" id="2082293"/>
    <lineage>
        <taxon>Eukaryota</taxon>
        <taxon>Fungi</taxon>
        <taxon>Dikarya</taxon>
        <taxon>Ascomycota</taxon>
        <taxon>Pezizomycotina</taxon>
        <taxon>Leotiomycetes</taxon>
        <taxon>Helotiales</taxon>
        <taxon>Hyaloscyphaceae</taxon>
        <taxon>Hyaloscypha</taxon>
    </lineage>
</organism>
<dbReference type="EMBL" id="KZ613498">
    <property type="protein sequence ID" value="PMD17711.1"/>
    <property type="molecule type" value="Genomic_DNA"/>
</dbReference>
<dbReference type="Proteomes" id="UP000235672">
    <property type="component" value="Unassembled WGS sequence"/>
</dbReference>
<evidence type="ECO:0000313" key="2">
    <source>
        <dbReference type="Proteomes" id="UP000235672"/>
    </source>
</evidence>
<evidence type="ECO:0000313" key="1">
    <source>
        <dbReference type="EMBL" id="PMD17711.1"/>
    </source>
</evidence>